<name>D8PXX6_SCHCM</name>
<feature type="signal peptide" evidence="2">
    <location>
        <begin position="1"/>
        <end position="19"/>
    </location>
</feature>
<dbReference type="STRING" id="578458.D8PXX6"/>
<evidence type="ECO:0000313" key="4">
    <source>
        <dbReference type="Proteomes" id="UP000007431"/>
    </source>
</evidence>
<keyword evidence="1" id="KW-0812">Transmembrane</keyword>
<dbReference type="eggNOG" id="ENOG502RBWD">
    <property type="taxonomic scope" value="Eukaryota"/>
</dbReference>
<keyword evidence="4" id="KW-1185">Reference proteome</keyword>
<accession>D8PXX6</accession>
<organism evidence="4">
    <name type="scientific">Schizophyllum commune (strain H4-8 / FGSC 9210)</name>
    <name type="common">Split gill fungus</name>
    <dbReference type="NCBI Taxonomy" id="578458"/>
    <lineage>
        <taxon>Eukaryota</taxon>
        <taxon>Fungi</taxon>
        <taxon>Dikarya</taxon>
        <taxon>Basidiomycota</taxon>
        <taxon>Agaricomycotina</taxon>
        <taxon>Agaricomycetes</taxon>
        <taxon>Agaricomycetidae</taxon>
        <taxon>Agaricales</taxon>
        <taxon>Schizophyllaceae</taxon>
        <taxon>Schizophyllum</taxon>
    </lineage>
</organism>
<keyword evidence="1" id="KW-1133">Transmembrane helix</keyword>
<sequence length="216" mass="24048">MFVPPSWFFALFLLPCVLANTEIVNFNFKETHNATVPPSKPYWLDPTISERVLSIVPLQESGNLNDLDELSVGDSELWVELRVGSGPWSAYDHFTVRISSPASVPADFYLAVFDTESPRTKLVRVRARHIGVPASYAVATDIERAPFVITMEPLLLGVLPQSVLPFLGVAVVTIFVALRFVLPWVTRQLDEPFYNLQKLAGSSAEGITGDHKRHVE</sequence>
<dbReference type="AlphaFoldDB" id="D8PXX6"/>
<dbReference type="OMA" id="LPWINAY"/>
<dbReference type="Proteomes" id="UP000007431">
    <property type="component" value="Unassembled WGS sequence"/>
</dbReference>
<feature type="chain" id="PRO_5003120361" evidence="2">
    <location>
        <begin position="20"/>
        <end position="216"/>
    </location>
</feature>
<gene>
    <name evidence="3" type="ORF">SCHCODRAFT_107338</name>
</gene>
<evidence type="ECO:0000256" key="1">
    <source>
        <dbReference type="SAM" id="Phobius"/>
    </source>
</evidence>
<dbReference type="GeneID" id="9586618"/>
<dbReference type="EMBL" id="GL377304">
    <property type="protein sequence ID" value="EFI99153.1"/>
    <property type="molecule type" value="Genomic_DNA"/>
</dbReference>
<feature type="non-terminal residue" evidence="3">
    <location>
        <position position="216"/>
    </location>
</feature>
<reference evidence="3 4" key="1">
    <citation type="journal article" date="2010" name="Nat. Biotechnol.">
        <title>Genome sequence of the model mushroom Schizophyllum commune.</title>
        <authorList>
            <person name="Ohm R.A."/>
            <person name="de Jong J.F."/>
            <person name="Lugones L.G."/>
            <person name="Aerts A."/>
            <person name="Kothe E."/>
            <person name="Stajich J.E."/>
            <person name="de Vries R.P."/>
            <person name="Record E."/>
            <person name="Levasseur A."/>
            <person name="Baker S.E."/>
            <person name="Bartholomew K.A."/>
            <person name="Coutinho P.M."/>
            <person name="Erdmann S."/>
            <person name="Fowler T.J."/>
            <person name="Gathman A.C."/>
            <person name="Lombard V."/>
            <person name="Henrissat B."/>
            <person name="Knabe N."/>
            <person name="Kuees U."/>
            <person name="Lilly W.W."/>
            <person name="Lindquist E."/>
            <person name="Lucas S."/>
            <person name="Magnuson J.K."/>
            <person name="Piumi F."/>
            <person name="Raudaskoski M."/>
            <person name="Salamov A."/>
            <person name="Schmutz J."/>
            <person name="Schwarze F.W.M.R."/>
            <person name="vanKuyk P.A."/>
            <person name="Horton J.S."/>
            <person name="Grigoriev I.V."/>
            <person name="Woesten H.A.B."/>
        </authorList>
    </citation>
    <scope>NUCLEOTIDE SEQUENCE [LARGE SCALE GENOMIC DNA]</scope>
    <source>
        <strain evidence="4">H4-8 / FGSC 9210</strain>
    </source>
</reference>
<proteinExistence type="predicted"/>
<dbReference type="KEGG" id="scm:SCHCO_02533959"/>
<dbReference type="OrthoDB" id="3360032at2759"/>
<protein>
    <submittedName>
        <fullName evidence="3">Uncharacterized protein</fullName>
    </submittedName>
</protein>
<keyword evidence="2" id="KW-0732">Signal</keyword>
<dbReference type="FunCoup" id="D8PXX6">
    <property type="interactions" value="2"/>
</dbReference>
<dbReference type="RefSeq" id="XP_003034056.1">
    <property type="nucleotide sequence ID" value="XM_003034010.1"/>
</dbReference>
<evidence type="ECO:0000313" key="3">
    <source>
        <dbReference type="EMBL" id="EFI99153.1"/>
    </source>
</evidence>
<feature type="transmembrane region" description="Helical" evidence="1">
    <location>
        <begin position="163"/>
        <end position="182"/>
    </location>
</feature>
<evidence type="ECO:0000256" key="2">
    <source>
        <dbReference type="SAM" id="SignalP"/>
    </source>
</evidence>
<dbReference type="HOGENOM" id="CLU_1278282_0_0_1"/>
<dbReference type="InParanoid" id="D8PXX6"/>
<dbReference type="VEuPathDB" id="FungiDB:SCHCODRAFT_02533959"/>
<keyword evidence="1" id="KW-0472">Membrane</keyword>